<evidence type="ECO:0000256" key="1">
    <source>
        <dbReference type="SAM" id="Phobius"/>
    </source>
</evidence>
<comment type="caution">
    <text evidence="2">The sequence shown here is derived from an EMBL/GenBank/DDBJ whole genome shotgun (WGS) entry which is preliminary data.</text>
</comment>
<organism evidence="2 3">
    <name type="scientific">Euplotes crassus</name>
    <dbReference type="NCBI Taxonomy" id="5936"/>
    <lineage>
        <taxon>Eukaryota</taxon>
        <taxon>Sar</taxon>
        <taxon>Alveolata</taxon>
        <taxon>Ciliophora</taxon>
        <taxon>Intramacronucleata</taxon>
        <taxon>Spirotrichea</taxon>
        <taxon>Hypotrichia</taxon>
        <taxon>Euplotida</taxon>
        <taxon>Euplotidae</taxon>
        <taxon>Moneuplotes</taxon>
    </lineage>
</organism>
<dbReference type="EMBL" id="CAMPGE010013836">
    <property type="protein sequence ID" value="CAI2372546.1"/>
    <property type="molecule type" value="Genomic_DNA"/>
</dbReference>
<evidence type="ECO:0000313" key="3">
    <source>
        <dbReference type="Proteomes" id="UP001295684"/>
    </source>
</evidence>
<dbReference type="AlphaFoldDB" id="A0AAD1UN14"/>
<keyword evidence="1" id="KW-1133">Transmembrane helix</keyword>
<accession>A0AAD1UN14</accession>
<gene>
    <name evidence="2" type="ORF">ECRASSUSDP1_LOCUS13877</name>
</gene>
<evidence type="ECO:0000313" key="2">
    <source>
        <dbReference type="EMBL" id="CAI2372546.1"/>
    </source>
</evidence>
<protein>
    <submittedName>
        <fullName evidence="2">Uncharacterized protein</fullName>
    </submittedName>
</protein>
<feature type="transmembrane region" description="Helical" evidence="1">
    <location>
        <begin position="95"/>
        <end position="120"/>
    </location>
</feature>
<keyword evidence="1" id="KW-0812">Transmembrane</keyword>
<reference evidence="2" key="1">
    <citation type="submission" date="2023-07" db="EMBL/GenBank/DDBJ databases">
        <authorList>
            <consortium name="AG Swart"/>
            <person name="Singh M."/>
            <person name="Singh A."/>
            <person name="Seah K."/>
            <person name="Emmerich C."/>
        </authorList>
    </citation>
    <scope>NUCLEOTIDE SEQUENCE</scope>
    <source>
        <strain evidence="2">DP1</strain>
    </source>
</reference>
<name>A0AAD1UN14_EUPCR</name>
<dbReference type="Proteomes" id="UP001295684">
    <property type="component" value="Unassembled WGS sequence"/>
</dbReference>
<sequence>MFFPNGKSLSQPGHLILYDTIVNAIIIPLLFILFDDQNDGQIYTSTFMGCKIVIGFLYVGRDNLFRHYLRLRFFYQQFIVNVTIVLLTIQNRASAVFALSTTIMIIIEELVLLLLTYKYLFYEENDQKLQELMTFYKQYRNKFCNGPKSQAVMSRVYKDIEFTDLLRPTLDKNLSLNFCKTDAKPGFKIIRKPRFALFKRENEGSGKENKGNGFTHERNFSTVNGVFKNRSAEENSLIMRTNEYNFRNETQKRLKLT</sequence>
<proteinExistence type="predicted"/>
<keyword evidence="1" id="KW-0472">Membrane</keyword>
<keyword evidence="3" id="KW-1185">Reference proteome</keyword>
<feature type="transmembrane region" description="Helical" evidence="1">
    <location>
        <begin position="15"/>
        <end position="34"/>
    </location>
</feature>
<feature type="transmembrane region" description="Helical" evidence="1">
    <location>
        <begin position="71"/>
        <end position="89"/>
    </location>
</feature>